<comment type="caution">
    <text evidence="2">The sequence shown here is derived from an EMBL/GenBank/DDBJ whole genome shotgun (WGS) entry which is preliminary data.</text>
</comment>
<evidence type="ECO:0008006" key="4">
    <source>
        <dbReference type="Google" id="ProtNLM"/>
    </source>
</evidence>
<dbReference type="GO" id="GO:0043448">
    <property type="term" value="P:alkane catabolic process"/>
    <property type="evidence" value="ECO:0007669"/>
    <property type="project" value="TreeGrafter"/>
</dbReference>
<feature type="chain" id="PRO_5013343070" description="Lipoprotein" evidence="1">
    <location>
        <begin position="19"/>
        <end position="119"/>
    </location>
</feature>
<dbReference type="Pfam" id="PF03640">
    <property type="entry name" value="Lipoprotein_15"/>
    <property type="match status" value="2"/>
</dbReference>
<dbReference type="AlphaFoldDB" id="A0A1W0CA72"/>
<dbReference type="InterPro" id="IPR005297">
    <property type="entry name" value="Lipoprotein_repeat"/>
</dbReference>
<dbReference type="PANTHER" id="PTHR39335">
    <property type="entry name" value="BLL4220 PROTEIN"/>
    <property type="match status" value="1"/>
</dbReference>
<accession>A0A1W0CA72</accession>
<dbReference type="RefSeq" id="WP_081557075.1">
    <property type="nucleotide sequence ID" value="NZ_MUKV01000059.1"/>
</dbReference>
<dbReference type="Proteomes" id="UP000192721">
    <property type="component" value="Unassembled WGS sequence"/>
</dbReference>
<dbReference type="InterPro" id="IPR014558">
    <property type="entry name" value="UCP029720"/>
</dbReference>
<reference evidence="2 3" key="1">
    <citation type="submission" date="2017-02" db="EMBL/GenBank/DDBJ databases">
        <title>Chromobacterium haemolyticum H5244.</title>
        <authorList>
            <person name="Gulvik C.A."/>
        </authorList>
    </citation>
    <scope>NUCLEOTIDE SEQUENCE [LARGE SCALE GENOMIC DNA]</scope>
    <source>
        <strain evidence="2 3">H5244</strain>
    </source>
</reference>
<dbReference type="PANTHER" id="PTHR39335:SF1">
    <property type="entry name" value="BLL4220 PROTEIN"/>
    <property type="match status" value="1"/>
</dbReference>
<dbReference type="EMBL" id="MUKV01000059">
    <property type="protein sequence ID" value="OQS31601.1"/>
    <property type="molecule type" value="Genomic_DNA"/>
</dbReference>
<organism evidence="2 3">
    <name type="scientific">Chromobacterium haemolyticum</name>
    <dbReference type="NCBI Taxonomy" id="394935"/>
    <lineage>
        <taxon>Bacteria</taxon>
        <taxon>Pseudomonadati</taxon>
        <taxon>Pseudomonadota</taxon>
        <taxon>Betaproteobacteria</taxon>
        <taxon>Neisseriales</taxon>
        <taxon>Chromobacteriaceae</taxon>
        <taxon>Chromobacterium</taxon>
    </lineage>
</organism>
<protein>
    <recommendedName>
        <fullName evidence="4">Lipoprotein</fullName>
    </recommendedName>
</protein>
<evidence type="ECO:0000256" key="1">
    <source>
        <dbReference type="SAM" id="SignalP"/>
    </source>
</evidence>
<name>A0A1W0CA72_9NEIS</name>
<sequence>MKTWMAVALMALSAGVLAGEAASMRDGALVDAQGMTLYVFDKDAAGSGRSVCNQACAALWPPLLAAADDSAPAGFSRIRRDDGQAQWAYQGKPLYRFAKDSKPGERAGDGFKEMWHVAR</sequence>
<feature type="signal peptide" evidence="1">
    <location>
        <begin position="1"/>
        <end position="18"/>
    </location>
</feature>
<proteinExistence type="predicted"/>
<evidence type="ECO:0000313" key="3">
    <source>
        <dbReference type="Proteomes" id="UP000192721"/>
    </source>
</evidence>
<keyword evidence="1" id="KW-0732">Signal</keyword>
<dbReference type="PIRSF" id="PIRSF029720">
    <property type="entry name" value="UCP029720"/>
    <property type="match status" value="1"/>
</dbReference>
<evidence type="ECO:0000313" key="2">
    <source>
        <dbReference type="EMBL" id="OQS31601.1"/>
    </source>
</evidence>
<gene>
    <name evidence="2" type="ORF">B0T45_22710</name>
</gene>